<dbReference type="Pfam" id="PF07463">
    <property type="entry name" value="NUMOD4"/>
    <property type="match status" value="1"/>
</dbReference>
<dbReference type="InterPro" id="IPR010902">
    <property type="entry name" value="NUMOD4"/>
</dbReference>
<dbReference type="EMBL" id="CP017581">
    <property type="protein sequence ID" value="ARF51010.1"/>
    <property type="molecule type" value="Genomic_DNA"/>
</dbReference>
<dbReference type="Pfam" id="PF13392">
    <property type="entry name" value="HNH_3"/>
    <property type="match status" value="1"/>
</dbReference>
<dbReference type="InterPro" id="IPR003615">
    <property type="entry name" value="HNH_nuc"/>
</dbReference>
<evidence type="ECO:0000259" key="1">
    <source>
        <dbReference type="Pfam" id="PF07463"/>
    </source>
</evidence>
<accession>A0ABM6KAB0</accession>
<dbReference type="InterPro" id="IPR044925">
    <property type="entry name" value="His-Me_finger_sf"/>
</dbReference>
<dbReference type="Gene3D" id="1.10.10.10">
    <property type="entry name" value="Winged helix-like DNA-binding domain superfamily/Winged helix DNA-binding domain"/>
    <property type="match status" value="1"/>
</dbReference>
<dbReference type="SUPFAM" id="SSF64496">
    <property type="entry name" value="DNA-binding domain of intron-encoded endonucleases"/>
    <property type="match status" value="1"/>
</dbReference>
<dbReference type="SUPFAM" id="SSF54060">
    <property type="entry name" value="His-Me finger endonucleases"/>
    <property type="match status" value="1"/>
</dbReference>
<feature type="domain" description="HNH nuclease" evidence="2">
    <location>
        <begin position="68"/>
        <end position="110"/>
    </location>
</feature>
<evidence type="ECO:0000313" key="4">
    <source>
        <dbReference type="EMBL" id="ARF51010.1"/>
    </source>
</evidence>
<sequence>MFERELWKDVPGFEGLYQACPSGMVRSLDRVDCRGQFRKGRVLKPYRDGNTGYVAISLLKDGVSKRVKLHRLIASVFMREPAEGEQVNHLNGIRDDNRLENLEWVTCQENIQHSFDSLGKKSRGGHKGKLGDKHHSSKSVVATCLHSGVITRFGSAAEAARELCIPSGSIPRCCNGIYASSHGYSFKYEVHDA</sequence>
<dbReference type="Pfam" id="PF22083">
    <property type="entry name" value="I-HmuI_NUMOD-like"/>
    <property type="match status" value="1"/>
</dbReference>
<evidence type="ECO:0000259" key="3">
    <source>
        <dbReference type="Pfam" id="PF22083"/>
    </source>
</evidence>
<dbReference type="Gene3D" id="3.90.75.20">
    <property type="match status" value="1"/>
</dbReference>
<feature type="domain" description="DNA endonuclease I-HmuI-like NUMOD-like" evidence="3">
    <location>
        <begin position="146"/>
        <end position="187"/>
    </location>
</feature>
<dbReference type="Proteomes" id="UP000192380">
    <property type="component" value="Chromosome"/>
</dbReference>
<name>A0ABM6KAB0_PANSE</name>
<dbReference type="InterPro" id="IPR036388">
    <property type="entry name" value="WH-like_DNA-bd_sf"/>
</dbReference>
<evidence type="ECO:0000259" key="2">
    <source>
        <dbReference type="Pfam" id="PF13392"/>
    </source>
</evidence>
<organism evidence="4 5">
    <name type="scientific">Pantoea stewartii subsp. stewartii DC283</name>
    <dbReference type="NCBI Taxonomy" id="660596"/>
    <lineage>
        <taxon>Bacteria</taxon>
        <taxon>Pseudomonadati</taxon>
        <taxon>Pseudomonadota</taxon>
        <taxon>Gammaproteobacteria</taxon>
        <taxon>Enterobacterales</taxon>
        <taxon>Erwiniaceae</taxon>
        <taxon>Pantoea</taxon>
    </lineage>
</organism>
<dbReference type="InterPro" id="IPR054307">
    <property type="entry name" value="I-HmuI_NUMOD-like"/>
</dbReference>
<evidence type="ECO:0008006" key="6">
    <source>
        <dbReference type="Google" id="ProtNLM"/>
    </source>
</evidence>
<dbReference type="RefSeq" id="WP_052310137.1">
    <property type="nucleotide sequence ID" value="NZ_AHIE01000020.1"/>
</dbReference>
<evidence type="ECO:0000313" key="5">
    <source>
        <dbReference type="Proteomes" id="UP000192380"/>
    </source>
</evidence>
<keyword evidence="5" id="KW-1185">Reference proteome</keyword>
<protein>
    <recommendedName>
        <fullName evidence="6">HNH endonuclease</fullName>
    </recommendedName>
</protein>
<gene>
    <name evidence="4" type="ORF">DSJ_17865</name>
</gene>
<reference evidence="4 5" key="1">
    <citation type="submission" date="2016-10" db="EMBL/GenBank/DDBJ databases">
        <title>Complete Genome Assembly of Pantoea stewartii subsp. stewartii DC283, a Corn Pathogen.</title>
        <authorList>
            <person name="Duong D.A."/>
            <person name="Stevens A.M."/>
            <person name="Jensen R.V."/>
        </authorList>
    </citation>
    <scope>NUCLEOTIDE SEQUENCE [LARGE SCALE GENOMIC DNA]</scope>
    <source>
        <strain evidence="4 5">DC283</strain>
    </source>
</reference>
<feature type="domain" description="NUMOD4" evidence="1">
    <location>
        <begin position="5"/>
        <end position="58"/>
    </location>
</feature>
<proteinExistence type="predicted"/>